<dbReference type="GO" id="GO:0015942">
    <property type="term" value="P:formate metabolic process"/>
    <property type="evidence" value="ECO:0007669"/>
    <property type="project" value="InterPro"/>
</dbReference>
<evidence type="ECO:0000256" key="6">
    <source>
        <dbReference type="ARBA" id="ARBA00023004"/>
    </source>
</evidence>
<dbReference type="SUPFAM" id="SSF50692">
    <property type="entry name" value="ADC-like"/>
    <property type="match status" value="1"/>
</dbReference>
<dbReference type="InterPro" id="IPR041925">
    <property type="entry name" value="CT_Formate-Dh_H"/>
</dbReference>
<dbReference type="InterPro" id="IPR006478">
    <property type="entry name" value="Formate_DH_asu"/>
</dbReference>
<evidence type="ECO:0000256" key="5">
    <source>
        <dbReference type="ARBA" id="ARBA00023002"/>
    </source>
</evidence>
<dbReference type="InterPro" id="IPR017900">
    <property type="entry name" value="4Fe4S_Fe_S_CS"/>
</dbReference>
<dbReference type="SUPFAM" id="SSF53706">
    <property type="entry name" value="Formate dehydrogenase/DMSO reductase, domains 1-3"/>
    <property type="match status" value="1"/>
</dbReference>
<dbReference type="GO" id="GO:0008863">
    <property type="term" value="F:formate dehydrogenase (NAD+) activity"/>
    <property type="evidence" value="ECO:0007669"/>
    <property type="project" value="InterPro"/>
</dbReference>
<dbReference type="PROSITE" id="PS51379">
    <property type="entry name" value="4FE4S_FER_2"/>
    <property type="match status" value="2"/>
</dbReference>
<dbReference type="Pfam" id="PF13183">
    <property type="entry name" value="Fer4_8"/>
    <property type="match status" value="1"/>
</dbReference>
<dbReference type="PROSITE" id="PS51669">
    <property type="entry name" value="4FE4S_MOW_BIS_MGD"/>
    <property type="match status" value="1"/>
</dbReference>
<dbReference type="InterPro" id="IPR001041">
    <property type="entry name" value="2Fe-2S_ferredoxin-type"/>
</dbReference>
<dbReference type="CDD" id="cd00207">
    <property type="entry name" value="fer2"/>
    <property type="match status" value="1"/>
</dbReference>
<dbReference type="RefSeq" id="WP_188899454.1">
    <property type="nucleotide sequence ID" value="NZ_BMKS01000004.1"/>
</dbReference>
<dbReference type="SUPFAM" id="SSF46548">
    <property type="entry name" value="alpha-helical ferredoxin"/>
    <property type="match status" value="1"/>
</dbReference>
<keyword evidence="5" id="KW-0560">Oxidoreductase</keyword>
<dbReference type="Gene3D" id="3.10.20.740">
    <property type="match status" value="1"/>
</dbReference>
<dbReference type="CDD" id="cd02753">
    <property type="entry name" value="MopB_Formate-Dh-H"/>
    <property type="match status" value="1"/>
</dbReference>
<dbReference type="Gene3D" id="3.30.70.20">
    <property type="match status" value="1"/>
</dbReference>
<reference evidence="11 12" key="1">
    <citation type="journal article" date="2014" name="Int. J. Syst. Evol. Microbiol.">
        <title>Complete genome sequence of Corynebacterium casei LMG S-19264T (=DSM 44701T), isolated from a smear-ripened cheese.</title>
        <authorList>
            <consortium name="US DOE Joint Genome Institute (JGI-PGF)"/>
            <person name="Walter F."/>
            <person name="Albersmeier A."/>
            <person name="Kalinowski J."/>
            <person name="Ruckert C."/>
        </authorList>
    </citation>
    <scope>NUCLEOTIDE SEQUENCE [LARGE SCALE GENOMIC DNA]</scope>
    <source>
        <strain evidence="11 12">CGMCC 1.16330</strain>
    </source>
</reference>
<dbReference type="InterPro" id="IPR041924">
    <property type="entry name" value="Formate_Dh-H_N"/>
</dbReference>
<keyword evidence="7" id="KW-0411">Iron-sulfur</keyword>
<dbReference type="PANTHER" id="PTHR43105:SF14">
    <property type="entry name" value="FORMATE DEHYDROGENASE H"/>
    <property type="match status" value="1"/>
</dbReference>
<dbReference type="Pfam" id="PF00384">
    <property type="entry name" value="Molybdopterin"/>
    <property type="match status" value="1"/>
</dbReference>
<dbReference type="InterPro" id="IPR017896">
    <property type="entry name" value="4Fe4S_Fe-S-bd"/>
</dbReference>
<dbReference type="NCBIfam" id="TIGR01591">
    <property type="entry name" value="Fdh-alpha"/>
    <property type="match status" value="1"/>
</dbReference>
<evidence type="ECO:0000259" key="8">
    <source>
        <dbReference type="PROSITE" id="PS51085"/>
    </source>
</evidence>
<dbReference type="Gene3D" id="3.40.50.740">
    <property type="match status" value="1"/>
</dbReference>
<dbReference type="GO" id="GO:0043546">
    <property type="term" value="F:molybdopterin cofactor binding"/>
    <property type="evidence" value="ECO:0007669"/>
    <property type="project" value="InterPro"/>
</dbReference>
<comment type="similarity">
    <text evidence="1">In the C-terminal section; belongs to the prokaryotic molybdopterin-containing oxidoreductase family.</text>
</comment>
<dbReference type="GO" id="GO:0003954">
    <property type="term" value="F:NADH dehydrogenase activity"/>
    <property type="evidence" value="ECO:0007669"/>
    <property type="project" value="TreeGrafter"/>
</dbReference>
<dbReference type="InterPro" id="IPR006655">
    <property type="entry name" value="Mopterin_OxRdtase_prok_CS"/>
</dbReference>
<dbReference type="InterPro" id="IPR050123">
    <property type="entry name" value="Prok_molybdopt-oxidoreductase"/>
</dbReference>
<dbReference type="GO" id="GO:0046872">
    <property type="term" value="F:metal ion binding"/>
    <property type="evidence" value="ECO:0007669"/>
    <property type="project" value="UniProtKB-KW"/>
</dbReference>
<evidence type="ECO:0000259" key="10">
    <source>
        <dbReference type="PROSITE" id="PS51669"/>
    </source>
</evidence>
<evidence type="ECO:0000259" key="9">
    <source>
        <dbReference type="PROSITE" id="PS51379"/>
    </source>
</evidence>
<dbReference type="PROSITE" id="PS51085">
    <property type="entry name" value="2FE2S_FER_2"/>
    <property type="match status" value="1"/>
</dbReference>
<dbReference type="CDD" id="cd02790">
    <property type="entry name" value="MopB_CT_Formate-Dh_H"/>
    <property type="match status" value="1"/>
</dbReference>
<name>A0A8J2ZAK9_9PROT</name>
<evidence type="ECO:0000256" key="2">
    <source>
        <dbReference type="ARBA" id="ARBA00022485"/>
    </source>
</evidence>
<dbReference type="GO" id="GO:0016020">
    <property type="term" value="C:membrane"/>
    <property type="evidence" value="ECO:0007669"/>
    <property type="project" value="TreeGrafter"/>
</dbReference>
<dbReference type="InterPro" id="IPR036010">
    <property type="entry name" value="2Fe-2S_ferredoxin-like_sf"/>
</dbReference>
<keyword evidence="3" id="KW-0479">Metal-binding</keyword>
<feature type="domain" description="2Fe-2S ferredoxin-type" evidence="8">
    <location>
        <begin position="3"/>
        <end position="83"/>
    </location>
</feature>
<dbReference type="Pfam" id="PF13510">
    <property type="entry name" value="Fer2_4"/>
    <property type="match status" value="1"/>
</dbReference>
<evidence type="ECO:0000256" key="7">
    <source>
        <dbReference type="ARBA" id="ARBA00023014"/>
    </source>
</evidence>
<proteinExistence type="inferred from homology"/>
<dbReference type="Gene3D" id="3.40.228.10">
    <property type="entry name" value="Dimethylsulfoxide Reductase, domain 2"/>
    <property type="match status" value="1"/>
</dbReference>
<keyword evidence="2" id="KW-0004">4Fe-4S</keyword>
<feature type="domain" description="4Fe-4S Mo/W bis-MGD-type" evidence="10">
    <location>
        <begin position="223"/>
        <end position="278"/>
    </location>
</feature>
<dbReference type="InterPro" id="IPR006963">
    <property type="entry name" value="Mopterin_OxRdtase_4Fe-4S_dom"/>
</dbReference>
<evidence type="ECO:0000256" key="3">
    <source>
        <dbReference type="ARBA" id="ARBA00022723"/>
    </source>
</evidence>
<dbReference type="FunFam" id="3.30.70.20:FF:000035">
    <property type="entry name" value="Iron hydrogenase 1"/>
    <property type="match status" value="1"/>
</dbReference>
<dbReference type="Gene3D" id="2.20.25.90">
    <property type="entry name" value="ADC-like domains"/>
    <property type="match status" value="1"/>
</dbReference>
<dbReference type="SMART" id="SM00926">
    <property type="entry name" value="Molybdop_Fe4S4"/>
    <property type="match status" value="1"/>
</dbReference>
<dbReference type="PANTHER" id="PTHR43105">
    <property type="entry name" value="RESPIRATORY NITRATE REDUCTASE"/>
    <property type="match status" value="1"/>
</dbReference>
<evidence type="ECO:0000256" key="4">
    <source>
        <dbReference type="ARBA" id="ARBA00022737"/>
    </source>
</evidence>
<evidence type="ECO:0000313" key="11">
    <source>
        <dbReference type="EMBL" id="GGG28486.1"/>
    </source>
</evidence>
<gene>
    <name evidence="11" type="ORF">GCM10010964_15480</name>
</gene>
<accession>A0A8J2ZAK9</accession>
<dbReference type="SUPFAM" id="SSF54292">
    <property type="entry name" value="2Fe-2S ferredoxin-like"/>
    <property type="match status" value="1"/>
</dbReference>
<dbReference type="PIRSF" id="PIRSF036643">
    <property type="entry name" value="FDH_alpha"/>
    <property type="match status" value="1"/>
</dbReference>
<dbReference type="InterPro" id="IPR006656">
    <property type="entry name" value="Mopterin_OxRdtase"/>
</dbReference>
<dbReference type="Gene3D" id="2.40.40.20">
    <property type="match status" value="1"/>
</dbReference>
<feature type="domain" description="4Fe-4S ferredoxin-type" evidence="9">
    <location>
        <begin position="179"/>
        <end position="211"/>
    </location>
</feature>
<dbReference type="InterPro" id="IPR006657">
    <property type="entry name" value="MoPterin_dinucl-bd_dom"/>
</dbReference>
<dbReference type="Pfam" id="PF04879">
    <property type="entry name" value="Molybdop_Fe4S4"/>
    <property type="match status" value="1"/>
</dbReference>
<organism evidence="11 12">
    <name type="scientific">Caldovatus sediminis</name>
    <dbReference type="NCBI Taxonomy" id="2041189"/>
    <lineage>
        <taxon>Bacteria</taxon>
        <taxon>Pseudomonadati</taxon>
        <taxon>Pseudomonadota</taxon>
        <taxon>Alphaproteobacteria</taxon>
        <taxon>Acetobacterales</taxon>
        <taxon>Roseomonadaceae</taxon>
        <taxon>Caldovatus</taxon>
    </lineage>
</organism>
<keyword evidence="12" id="KW-1185">Reference proteome</keyword>
<dbReference type="GO" id="GO:0022904">
    <property type="term" value="P:respiratory electron transport chain"/>
    <property type="evidence" value="ECO:0007669"/>
    <property type="project" value="TreeGrafter"/>
</dbReference>
<dbReference type="Proteomes" id="UP000597507">
    <property type="component" value="Unassembled WGS sequence"/>
</dbReference>
<dbReference type="InterPro" id="IPR009010">
    <property type="entry name" value="Asp_de-COase-like_dom_sf"/>
</dbReference>
<keyword evidence="4" id="KW-0677">Repeat</keyword>
<evidence type="ECO:0000256" key="1">
    <source>
        <dbReference type="ARBA" id="ARBA00007023"/>
    </source>
</evidence>
<dbReference type="GO" id="GO:1990204">
    <property type="term" value="C:oxidoreductase complex"/>
    <property type="evidence" value="ECO:0007669"/>
    <property type="project" value="UniProtKB-ARBA"/>
</dbReference>
<dbReference type="Pfam" id="PF01568">
    <property type="entry name" value="Molydop_binding"/>
    <property type="match status" value="1"/>
</dbReference>
<dbReference type="PROSITE" id="PS00490">
    <property type="entry name" value="MOLYBDOPTERIN_PROK_2"/>
    <property type="match status" value="1"/>
</dbReference>
<sequence length="915" mass="97790">MTDAIRFTLDGREVEAAPGETIWEAATRLGVEIPHLCHLPRPGYRPDGNCRACLVEIEGERVLAASCIRAPAPGMAVRTASGRARHARRMVFELLLADQPDAAARDATGGFARWAARLGVAASRFPAEEARPAPDLSHPAMAVQLDACIACGLCARACREVQHNDVIGLARRGIGVTVAFDLLDPMGASSCVACGECVQACPTGALLPRSVLDGTGRRGAPAEREVASVCPYCGVGCQVGFRVRGNRLVEVVGRDGPANRNRLCVKGRFGFDYVAHPDRLTRPLVRIEGAAKDPADCLDPARARAKFREASWEEAMARAAAGLARIRDTHGPRALAGFGSAKGSNEEAYLFQKLVRTGFGTNNVDHCTRLCHAASVAALLEGIGSGAVTAPFTAAKDADLILVIGARPTENHPVAATFLKDAARRGATLVVADPRGNGLDRFATEVLRFAPGSDVALLNALLHVVVTEGLYDRQFVAARVEGFEALRAHLAAYGPEAMERVCGVPAAQLRRVARLYARARAALILWGMGISQSVHGTDNARALIALALLCGQVGRPGTGLHPLRGQNNVQGASDAGLIPMMFPDYRRTDDAAARAFLEDLWGARLDPDPGLTVVEILHAAERGEIRGMYIMGENPAMSDPDAAHARAGLARLEHLVVQDLFLTETAALADVVLPASAWPEKDGTVTNTNRQVQMGRKAVAPPGEARQDLAIIVDMARRLGLDWSCAHPREVFAEMARAMPSLAHITWERLEREGSVVYPCPAPDSPGEEIVFRDRFPTADGRARLVPAGLSDPGEMPDADFPFVLSTGRELEHWHTGAMTRRAAVLDALEPGPTASLAPAELRRLGLAPGARLRVTTRRGAIECAAREDPGVPEGMVFIPFAYREAAANLLTDPRLDPFGRIPGFKYCAARVEPA</sequence>
<evidence type="ECO:0000313" key="12">
    <source>
        <dbReference type="Proteomes" id="UP000597507"/>
    </source>
</evidence>
<dbReference type="GO" id="GO:0051539">
    <property type="term" value="F:4 iron, 4 sulfur cluster binding"/>
    <property type="evidence" value="ECO:0007669"/>
    <property type="project" value="UniProtKB-KW"/>
</dbReference>
<keyword evidence="6" id="KW-0408">Iron</keyword>
<dbReference type="PROSITE" id="PS00198">
    <property type="entry name" value="4FE4S_FER_1"/>
    <property type="match status" value="1"/>
</dbReference>
<dbReference type="AlphaFoldDB" id="A0A8J2ZAK9"/>
<protein>
    <submittedName>
        <fullName evidence="11">Formate dehydrogenase subunit alpha</fullName>
    </submittedName>
</protein>
<comment type="caution">
    <text evidence="11">The sequence shown here is derived from an EMBL/GenBank/DDBJ whole genome shotgun (WGS) entry which is preliminary data.</text>
</comment>
<dbReference type="EMBL" id="BMKS01000004">
    <property type="protein sequence ID" value="GGG28486.1"/>
    <property type="molecule type" value="Genomic_DNA"/>
</dbReference>
<feature type="domain" description="4Fe-4S ferredoxin-type" evidence="9">
    <location>
        <begin position="139"/>
        <end position="169"/>
    </location>
</feature>